<feature type="transmembrane region" description="Helical" evidence="4">
    <location>
        <begin position="142"/>
        <end position="163"/>
    </location>
</feature>
<evidence type="ECO:0000256" key="4">
    <source>
        <dbReference type="SAM" id="Phobius"/>
    </source>
</evidence>
<feature type="transmembrane region" description="Helical" evidence="4">
    <location>
        <begin position="502"/>
        <end position="526"/>
    </location>
</feature>
<keyword evidence="4" id="KW-1133">Transmembrane helix</keyword>
<keyword evidence="4" id="KW-0812">Transmembrane</keyword>
<accession>A0A022WB12</accession>
<dbReference type="OrthoDB" id="410267at2759"/>
<gene>
    <name evidence="6" type="ORF">H103_02083</name>
</gene>
<comment type="subcellular location">
    <subcellularLocation>
        <location evidence="1">Membrane</location>
        <topology evidence="1">Multi-pass membrane protein</topology>
    </subcellularLocation>
</comment>
<feature type="transmembrane region" description="Helical" evidence="4">
    <location>
        <begin position="412"/>
        <end position="431"/>
    </location>
</feature>
<dbReference type="PANTHER" id="PTHR11360:SF177">
    <property type="entry name" value="RIBOFLAVIN TRANSPORTER MCH5"/>
    <property type="match status" value="1"/>
</dbReference>
<feature type="transmembrane region" description="Helical" evidence="4">
    <location>
        <begin position="472"/>
        <end position="496"/>
    </location>
</feature>
<reference evidence="6" key="1">
    <citation type="submission" date="2014-02" db="EMBL/GenBank/DDBJ databases">
        <title>The Genome Sequence of Trichophyton rubrum (morphotype fischeri) CBS 288.86.</title>
        <authorList>
            <consortium name="The Broad Institute Genomics Platform"/>
            <person name="Cuomo C.A."/>
            <person name="White T.C."/>
            <person name="Graser Y."/>
            <person name="Martinez-Rossi N."/>
            <person name="Heitman J."/>
            <person name="Young S.K."/>
            <person name="Zeng Q."/>
            <person name="Gargeya S."/>
            <person name="Abouelleil A."/>
            <person name="Alvarado L."/>
            <person name="Chapman S.B."/>
            <person name="Gainer-Dewar J."/>
            <person name="Goldberg J."/>
            <person name="Griggs A."/>
            <person name="Gujja S."/>
            <person name="Hansen M."/>
            <person name="Howarth C."/>
            <person name="Imamovic A."/>
            <person name="Larimer J."/>
            <person name="Martinez D."/>
            <person name="Murphy C."/>
            <person name="Pearson M.D."/>
            <person name="Persinoti G."/>
            <person name="Poon T."/>
            <person name="Priest M."/>
            <person name="Roberts A.D."/>
            <person name="Saif S."/>
            <person name="Shea T.D."/>
            <person name="Sykes S.N."/>
            <person name="Wortman J."/>
            <person name="Nusbaum C."/>
            <person name="Birren B."/>
        </authorList>
    </citation>
    <scope>NUCLEOTIDE SEQUENCE [LARGE SCALE GENOMIC DNA]</scope>
    <source>
        <strain evidence="6">CBS 288.86</strain>
    </source>
</reference>
<evidence type="ECO:0000313" key="6">
    <source>
        <dbReference type="EMBL" id="EZF55248.1"/>
    </source>
</evidence>
<name>A0A022WB12_TRIRU</name>
<feature type="transmembrane region" description="Helical" evidence="4">
    <location>
        <begin position="341"/>
        <end position="361"/>
    </location>
</feature>
<evidence type="ECO:0000256" key="2">
    <source>
        <dbReference type="ARBA" id="ARBA00006727"/>
    </source>
</evidence>
<feature type="transmembrane region" description="Helical" evidence="4">
    <location>
        <begin position="236"/>
        <end position="259"/>
    </location>
</feature>
<feature type="transmembrane region" description="Helical" evidence="4">
    <location>
        <begin position="437"/>
        <end position="460"/>
    </location>
</feature>
<comment type="similarity">
    <text evidence="2">Belongs to the major facilitator superfamily. Monocarboxylate porter (TC 2.A.1.13) family.</text>
</comment>
<sequence>MRPQNNPIAERADFHQEGHHNTGHLGHPEQAAGTGCESDSEGPAPATEKKSQDAAARQDPDPLANEEEREPPLYDEKALPLAGNRLLFQAITRDQDGNSVCLTRTRSSQPSPPTDSENLARLGSHMSTDPDGNVYPEGGLEAYLVVFGCFLCLFGSFGLVNTIGTFQAYFSENQLKDYNQSTISWIFGVFSFLIFFGGLQIGPIFDAKGPKGLVLVGSTLVIGSLIALGFCTEYWQIMVVFGVICAAGTSMVFTPAVANPGHFFFRLRGRATGLAATGGSVGGIVFPLVLDALFTKIGFAWSTRVLALICFVSLGAGLMLVKSRLPRQRATMENIMPDLRILLEPVFACTTLGIFCIEWGLFVPLTYISSYALHHGMPKGLSYQLLAILNVGSFFGRWVPGYISDYTGRFNTMIVTVLMCLLSVSCLWLPANGNTAMTVSFAFVFGFSSGSNIGLTPVCVGQTCKTENYGRYYATAYTVVSFGCLTGIPIGGSILTRNGGEYWGLITWTSCCYFGGLVFFIAARVLRVGWNPFKID</sequence>
<feature type="region of interest" description="Disordered" evidence="3">
    <location>
        <begin position="1"/>
        <end position="78"/>
    </location>
</feature>
<dbReference type="GO" id="GO:0022857">
    <property type="term" value="F:transmembrane transporter activity"/>
    <property type="evidence" value="ECO:0007669"/>
    <property type="project" value="InterPro"/>
</dbReference>
<dbReference type="InterPro" id="IPR050327">
    <property type="entry name" value="Proton-linked_MCT"/>
</dbReference>
<dbReference type="PANTHER" id="PTHR11360">
    <property type="entry name" value="MONOCARBOXYLATE TRANSPORTER"/>
    <property type="match status" value="1"/>
</dbReference>
<dbReference type="PROSITE" id="PS50850">
    <property type="entry name" value="MFS"/>
    <property type="match status" value="1"/>
</dbReference>
<dbReference type="InterPro" id="IPR036259">
    <property type="entry name" value="MFS_trans_sf"/>
</dbReference>
<feature type="transmembrane region" description="Helical" evidence="4">
    <location>
        <begin position="271"/>
        <end position="289"/>
    </location>
</feature>
<evidence type="ECO:0000256" key="1">
    <source>
        <dbReference type="ARBA" id="ARBA00004141"/>
    </source>
</evidence>
<feature type="transmembrane region" description="Helical" evidence="4">
    <location>
        <begin position="183"/>
        <end position="205"/>
    </location>
</feature>
<organism evidence="6">
    <name type="scientific">Trichophyton rubrum CBS 288.86</name>
    <dbReference type="NCBI Taxonomy" id="1215330"/>
    <lineage>
        <taxon>Eukaryota</taxon>
        <taxon>Fungi</taxon>
        <taxon>Dikarya</taxon>
        <taxon>Ascomycota</taxon>
        <taxon>Pezizomycotina</taxon>
        <taxon>Eurotiomycetes</taxon>
        <taxon>Eurotiomycetidae</taxon>
        <taxon>Onygenales</taxon>
        <taxon>Arthrodermataceae</taxon>
        <taxon>Trichophyton</taxon>
    </lineage>
</organism>
<evidence type="ECO:0000259" key="5">
    <source>
        <dbReference type="PROSITE" id="PS50850"/>
    </source>
</evidence>
<dbReference type="Pfam" id="PF07690">
    <property type="entry name" value="MFS_1"/>
    <property type="match status" value="1"/>
</dbReference>
<evidence type="ECO:0000256" key="3">
    <source>
        <dbReference type="SAM" id="MobiDB-lite"/>
    </source>
</evidence>
<dbReference type="SUPFAM" id="SSF103473">
    <property type="entry name" value="MFS general substrate transporter"/>
    <property type="match status" value="1"/>
</dbReference>
<keyword evidence="4" id="KW-0472">Membrane</keyword>
<feature type="transmembrane region" description="Helical" evidence="4">
    <location>
        <begin position="381"/>
        <end position="400"/>
    </location>
</feature>
<dbReference type="Proteomes" id="UP000023758">
    <property type="component" value="Unassembled WGS sequence"/>
</dbReference>
<dbReference type="Gene3D" id="1.20.1250.20">
    <property type="entry name" value="MFS general substrate transporter like domains"/>
    <property type="match status" value="1"/>
</dbReference>
<dbReference type="GO" id="GO:0016020">
    <property type="term" value="C:membrane"/>
    <property type="evidence" value="ECO:0007669"/>
    <property type="project" value="UniProtKB-SubCell"/>
</dbReference>
<feature type="domain" description="Major facilitator superfamily (MFS) profile" evidence="5">
    <location>
        <begin position="141"/>
        <end position="527"/>
    </location>
</feature>
<dbReference type="InterPro" id="IPR020846">
    <property type="entry name" value="MFS_dom"/>
</dbReference>
<dbReference type="InterPro" id="IPR011701">
    <property type="entry name" value="MFS"/>
</dbReference>
<feature type="transmembrane region" description="Helical" evidence="4">
    <location>
        <begin position="301"/>
        <end position="321"/>
    </location>
</feature>
<protein>
    <recommendedName>
        <fullName evidence="5">Major facilitator superfamily (MFS) profile domain-containing protein</fullName>
    </recommendedName>
</protein>
<dbReference type="AlphaFoldDB" id="A0A022WB12"/>
<feature type="compositionally biased region" description="Basic and acidic residues" evidence="3">
    <location>
        <begin position="10"/>
        <end position="20"/>
    </location>
</feature>
<dbReference type="CDD" id="cd17352">
    <property type="entry name" value="MFS_MCT_SLC16"/>
    <property type="match status" value="1"/>
</dbReference>
<proteinExistence type="inferred from homology"/>
<dbReference type="HOGENOM" id="CLU_001265_1_0_1"/>
<dbReference type="EMBL" id="KK207754">
    <property type="protein sequence ID" value="EZF55248.1"/>
    <property type="molecule type" value="Genomic_DNA"/>
</dbReference>
<feature type="compositionally biased region" description="Basic and acidic residues" evidence="3">
    <location>
        <begin position="47"/>
        <end position="60"/>
    </location>
</feature>
<feature type="transmembrane region" description="Helical" evidence="4">
    <location>
        <begin position="212"/>
        <end position="230"/>
    </location>
</feature>